<keyword evidence="2" id="KW-0813">Transport</keyword>
<dbReference type="GO" id="GO:0006887">
    <property type="term" value="P:exocytosis"/>
    <property type="evidence" value="ECO:0007669"/>
    <property type="project" value="InterPro"/>
</dbReference>
<evidence type="ECO:0000256" key="1">
    <source>
        <dbReference type="ARBA" id="ARBA00006756"/>
    </source>
</evidence>
<dbReference type="InterPro" id="IPR046364">
    <property type="entry name" value="Exo70_C"/>
</dbReference>
<dbReference type="Proteomes" id="UP000478008">
    <property type="component" value="Unassembled WGS sequence"/>
</dbReference>
<dbReference type="OMA" id="DMTQITT"/>
<comment type="similarity">
    <text evidence="1">Belongs to the EXO70 family.</text>
</comment>
<evidence type="ECO:0000313" key="4">
    <source>
        <dbReference type="EMBL" id="VUG17865.1"/>
    </source>
</evidence>
<dbReference type="Gene3D" id="1.20.1280.170">
    <property type="entry name" value="Exocyst complex component Exo70"/>
    <property type="match status" value="1"/>
</dbReference>
<protein>
    <submittedName>
        <fullName evidence="4">DEBR0S2_18052g1_1</fullName>
    </submittedName>
</protein>
<feature type="domain" description="Exocyst complex subunit Exo70 C-terminal" evidence="3">
    <location>
        <begin position="263"/>
        <end position="614"/>
    </location>
</feature>
<organism evidence="4 5">
    <name type="scientific">Dekkera bruxellensis</name>
    <name type="common">Brettanomyces custersii</name>
    <dbReference type="NCBI Taxonomy" id="5007"/>
    <lineage>
        <taxon>Eukaryota</taxon>
        <taxon>Fungi</taxon>
        <taxon>Dikarya</taxon>
        <taxon>Ascomycota</taxon>
        <taxon>Saccharomycotina</taxon>
        <taxon>Pichiomycetes</taxon>
        <taxon>Pichiales</taxon>
        <taxon>Pichiaceae</taxon>
        <taxon>Brettanomyces</taxon>
    </lineage>
</organism>
<dbReference type="Pfam" id="PF03081">
    <property type="entry name" value="Exo70_C"/>
    <property type="match status" value="1"/>
</dbReference>
<reference evidence="4 5" key="1">
    <citation type="submission" date="2019-07" db="EMBL/GenBank/DDBJ databases">
        <authorList>
            <person name="Friedrich A."/>
            <person name="Schacherer J."/>
        </authorList>
    </citation>
    <scope>NUCLEOTIDE SEQUENCE [LARGE SCALE GENOMIC DNA]</scope>
</reference>
<evidence type="ECO:0000259" key="3">
    <source>
        <dbReference type="Pfam" id="PF03081"/>
    </source>
</evidence>
<proteinExistence type="inferred from homology"/>
<dbReference type="GO" id="GO:0005546">
    <property type="term" value="F:phosphatidylinositol-4,5-bisphosphate binding"/>
    <property type="evidence" value="ECO:0007669"/>
    <property type="project" value="InterPro"/>
</dbReference>
<name>A0A7D9H408_DEKBR</name>
<keyword evidence="5" id="KW-1185">Reference proteome</keyword>
<dbReference type="InterPro" id="IPR016159">
    <property type="entry name" value="Cullin_repeat-like_dom_sf"/>
</dbReference>
<dbReference type="AlphaFoldDB" id="A0A7D9H408"/>
<gene>
    <name evidence="4" type="ORF">DEBR0S2_18052G</name>
</gene>
<evidence type="ECO:0000313" key="5">
    <source>
        <dbReference type="Proteomes" id="UP000478008"/>
    </source>
</evidence>
<accession>A0A7D9H408</accession>
<dbReference type="GO" id="GO:0000145">
    <property type="term" value="C:exocyst"/>
    <property type="evidence" value="ECO:0007669"/>
    <property type="project" value="InterPro"/>
</dbReference>
<dbReference type="EMBL" id="CABFWN010000002">
    <property type="protein sequence ID" value="VUG17865.1"/>
    <property type="molecule type" value="Genomic_DNA"/>
</dbReference>
<evidence type="ECO:0000256" key="2">
    <source>
        <dbReference type="ARBA" id="ARBA00022448"/>
    </source>
</evidence>
<sequence length="618" mass="70657">MLLSPTSSVFDNGASRRSSKLAIDEDEADLTVLSENLENMNGYCNEISDKLRQISIKNSDAIRGMKPLILKINTLKLQQKNINATEAVIHKVKEYASSIKKLDVSLGSVADLRNLDQIGKYCNILSGYERIRGELIKRGLNGFQGLMKGLNHSINDCEGTLKYEMKAELKRLSELESGLTFNKDEERVLIKQVEFIYEYMKNERSKSTLDIIVSNRSSHVLKLLKERTGITLPNLVKDQNYLYGGCGKDLRISFVNYTGQAMQLLVSEFGIVSKLIASTRESQAAFNKIIAPLLQHISDTGNSFLTFASKNKYAYATLLYEIVDGLSVVFSTVQKFPLETPEDLMTTFEDCKSRARLIFQQLFEFIHQRYVEMVVTEHPNETLNNTFMMLVTRLNKFSLFKEQQLQVISQTRIGSWLPQYRPKGFQEIRTMSNDPLFLLSTFYSDAIEYSFYMLAEKFEPHMLEEDLGVMLLFNLDGFQNLLDSKSNMKNILGQQGISRVERLKKKAIDKATSGWSDMTTKLMEASTKQGDSFNMSNKEMGKFVDSFTRSFNENYHKLQNKNLPPFFKKELAQNIRKMLGPAYRVFYMSVAQDSSAKSVLKHFKYSIGDFEHQLVTLA</sequence>
<dbReference type="SUPFAM" id="SSF74788">
    <property type="entry name" value="Cullin repeat-like"/>
    <property type="match status" value="1"/>
</dbReference>